<sequence length="151" mass="16329">MFAALGGPGSPAGIGETELRMGLKLPGEIRQWLLANDIDSGRQPDMPSCLVTLGCPGVLPDGGLLLGLRDIERVYLHKINTEGMQPSEHPEYPSWRREWVPISAERDGFSGRFVNTRTGTVGSWTESSSPEDDGYPSLFCVIRLSGSARAG</sequence>
<protein>
    <recommendedName>
        <fullName evidence="3">Knr4/Smi1-like domain-containing protein</fullName>
    </recommendedName>
</protein>
<reference evidence="1 2" key="1">
    <citation type="submission" date="2024-03" db="EMBL/GenBank/DDBJ databases">
        <title>Whole genome sequencing of Streptomyces racemochromogenes, to identify antimicrobial biosynthetic gene clusters.</title>
        <authorList>
            <person name="Suryawanshi P."/>
            <person name="Krishnaraj P.U."/>
            <person name="Arun Y.P."/>
            <person name="Suryawanshi M.P."/>
            <person name="Rakshit O."/>
        </authorList>
    </citation>
    <scope>NUCLEOTIDE SEQUENCE [LARGE SCALE GENOMIC DNA]</scope>
    <source>
        <strain evidence="1 2">AUDT626</strain>
    </source>
</reference>
<proteinExistence type="predicted"/>
<accession>A0ABW7PDH0</accession>
<dbReference type="Proteomes" id="UP001610631">
    <property type="component" value="Unassembled WGS sequence"/>
</dbReference>
<evidence type="ECO:0000313" key="2">
    <source>
        <dbReference type="Proteomes" id="UP001610631"/>
    </source>
</evidence>
<gene>
    <name evidence="1" type="ORF">WDV06_15200</name>
</gene>
<keyword evidence="2" id="KW-1185">Reference proteome</keyword>
<name>A0ABW7PDH0_9ACTN</name>
<dbReference type="RefSeq" id="WP_395510267.1">
    <property type="nucleotide sequence ID" value="NZ_JBBDHD010000032.1"/>
</dbReference>
<evidence type="ECO:0000313" key="1">
    <source>
        <dbReference type="EMBL" id="MFH7596432.1"/>
    </source>
</evidence>
<evidence type="ECO:0008006" key="3">
    <source>
        <dbReference type="Google" id="ProtNLM"/>
    </source>
</evidence>
<dbReference type="EMBL" id="JBBDHD010000032">
    <property type="protein sequence ID" value="MFH7596432.1"/>
    <property type="molecule type" value="Genomic_DNA"/>
</dbReference>
<comment type="caution">
    <text evidence="1">The sequence shown here is derived from an EMBL/GenBank/DDBJ whole genome shotgun (WGS) entry which is preliminary data.</text>
</comment>
<organism evidence="1 2">
    <name type="scientific">Streptomyces racemochromogenes</name>
    <dbReference type="NCBI Taxonomy" id="67353"/>
    <lineage>
        <taxon>Bacteria</taxon>
        <taxon>Bacillati</taxon>
        <taxon>Actinomycetota</taxon>
        <taxon>Actinomycetes</taxon>
        <taxon>Kitasatosporales</taxon>
        <taxon>Streptomycetaceae</taxon>
        <taxon>Streptomyces</taxon>
    </lineage>
</organism>